<gene>
    <name evidence="9" type="ORF">CURHAP_LOCUS43375</name>
</gene>
<dbReference type="InterPro" id="IPR027417">
    <property type="entry name" value="P-loop_NTPase"/>
</dbReference>
<dbReference type="InterPro" id="IPR002182">
    <property type="entry name" value="NB-ARC"/>
</dbReference>
<name>A0A6J5VDT6_PRUAR</name>
<keyword evidence="3" id="KW-0677">Repeat</keyword>
<dbReference type="SUPFAM" id="SSF52540">
    <property type="entry name" value="P-loop containing nucleoside triphosphate hydrolases"/>
    <property type="match status" value="1"/>
</dbReference>
<dbReference type="PANTHER" id="PTHR33463:SF203">
    <property type="entry name" value="AAA+ ATPASE DOMAIN-CONTAINING PROTEIN"/>
    <property type="match status" value="1"/>
</dbReference>
<keyword evidence="6" id="KW-0067">ATP-binding</keyword>
<keyword evidence="5" id="KW-0611">Plant defense</keyword>
<protein>
    <submittedName>
        <fullName evidence="9">Uncharacterized protein</fullName>
    </submittedName>
</protein>
<feature type="domain" description="NB-ARC" evidence="7">
    <location>
        <begin position="3"/>
        <end position="163"/>
    </location>
</feature>
<evidence type="ECO:0000256" key="2">
    <source>
        <dbReference type="ARBA" id="ARBA00022614"/>
    </source>
</evidence>
<evidence type="ECO:0000256" key="3">
    <source>
        <dbReference type="ARBA" id="ARBA00022737"/>
    </source>
</evidence>
<organism evidence="9 10">
    <name type="scientific">Prunus armeniaca</name>
    <name type="common">Apricot</name>
    <name type="synonym">Armeniaca vulgaris</name>
    <dbReference type="NCBI Taxonomy" id="36596"/>
    <lineage>
        <taxon>Eukaryota</taxon>
        <taxon>Viridiplantae</taxon>
        <taxon>Streptophyta</taxon>
        <taxon>Embryophyta</taxon>
        <taxon>Tracheophyta</taxon>
        <taxon>Spermatophyta</taxon>
        <taxon>Magnoliopsida</taxon>
        <taxon>eudicotyledons</taxon>
        <taxon>Gunneridae</taxon>
        <taxon>Pentapetalae</taxon>
        <taxon>rosids</taxon>
        <taxon>fabids</taxon>
        <taxon>Rosales</taxon>
        <taxon>Rosaceae</taxon>
        <taxon>Amygdaloideae</taxon>
        <taxon>Amygdaleae</taxon>
        <taxon>Prunus</taxon>
    </lineage>
</organism>
<dbReference type="InterPro" id="IPR042197">
    <property type="entry name" value="Apaf_helical"/>
</dbReference>
<dbReference type="Proteomes" id="UP000507222">
    <property type="component" value="Unassembled WGS sequence"/>
</dbReference>
<feature type="domain" description="Disease resistance protein At4g27190-like leucine-rich repeats" evidence="8">
    <location>
        <begin position="790"/>
        <end position="894"/>
    </location>
</feature>
<dbReference type="Pfam" id="PF00931">
    <property type="entry name" value="NB-ARC"/>
    <property type="match status" value="1"/>
</dbReference>
<evidence type="ECO:0000256" key="5">
    <source>
        <dbReference type="ARBA" id="ARBA00022821"/>
    </source>
</evidence>
<dbReference type="GO" id="GO:0006952">
    <property type="term" value="P:defense response"/>
    <property type="evidence" value="ECO:0007669"/>
    <property type="project" value="UniProtKB-KW"/>
</dbReference>
<dbReference type="SUPFAM" id="SSF52058">
    <property type="entry name" value="L domain-like"/>
    <property type="match status" value="2"/>
</dbReference>
<dbReference type="GO" id="GO:0043531">
    <property type="term" value="F:ADP binding"/>
    <property type="evidence" value="ECO:0007669"/>
    <property type="project" value="InterPro"/>
</dbReference>
<dbReference type="Pfam" id="PF23247">
    <property type="entry name" value="LRR_RPS2"/>
    <property type="match status" value="2"/>
</dbReference>
<dbReference type="Gene3D" id="3.80.10.10">
    <property type="entry name" value="Ribonuclease Inhibitor"/>
    <property type="match status" value="3"/>
</dbReference>
<evidence type="ECO:0000256" key="4">
    <source>
        <dbReference type="ARBA" id="ARBA00022741"/>
    </source>
</evidence>
<feature type="domain" description="Disease resistance protein At4g27190-like leucine-rich repeats" evidence="8">
    <location>
        <begin position="596"/>
        <end position="717"/>
    </location>
</feature>
<evidence type="ECO:0000313" key="9">
    <source>
        <dbReference type="EMBL" id="CAB4286313.1"/>
    </source>
</evidence>
<dbReference type="EMBL" id="CAEKDK010000007">
    <property type="protein sequence ID" value="CAB4286313.1"/>
    <property type="molecule type" value="Genomic_DNA"/>
</dbReference>
<dbReference type="InterPro" id="IPR050905">
    <property type="entry name" value="Plant_NBS-LRR"/>
</dbReference>
<dbReference type="PANTHER" id="PTHR33463">
    <property type="entry name" value="NB-ARC DOMAIN-CONTAINING PROTEIN-RELATED"/>
    <property type="match status" value="1"/>
</dbReference>
<proteinExistence type="inferred from homology"/>
<dbReference type="Gene3D" id="1.10.8.430">
    <property type="entry name" value="Helical domain of apoptotic protease-activating factors"/>
    <property type="match status" value="1"/>
</dbReference>
<evidence type="ECO:0000256" key="6">
    <source>
        <dbReference type="ARBA" id="ARBA00022840"/>
    </source>
</evidence>
<dbReference type="PRINTS" id="PR00364">
    <property type="entry name" value="DISEASERSIST"/>
</dbReference>
<dbReference type="Gene3D" id="1.10.10.10">
    <property type="entry name" value="Winged helix-like DNA-binding domain superfamily/Winged helix DNA-binding domain"/>
    <property type="match status" value="1"/>
</dbReference>
<accession>A0A6J5VDT6</accession>
<dbReference type="Gene3D" id="3.40.50.300">
    <property type="entry name" value="P-loop containing nucleotide triphosphate hydrolases"/>
    <property type="match status" value="1"/>
</dbReference>
<keyword evidence="4" id="KW-0547">Nucleotide-binding</keyword>
<evidence type="ECO:0000313" key="10">
    <source>
        <dbReference type="Proteomes" id="UP000507222"/>
    </source>
</evidence>
<sequence length="1213" mass="137753">MTCVNSVIEVLKNEEVRMIGICGMGGVGKTTMVKEIIKRLAGLKVFDNVVMAVVSQSPSIQKIQLEIAEELGFKYDENTESGRARRLYGRLMEINKILIVLDDVWTELDFEAIGLPYGPHKGCKVLLTSRNLEVCNAMGSQEIFTIPVLTPEESWELFREIVGKPLDYPDLAKRVTNECAGLPIAILTVAKALENKRKHVWDDALKQLQSSALGSISSMNDKVYSSIQWSYDRLESDEEKSCLLLCCLFPEDYDIPIEYLVRYGWGRGYFSNADSVEEARNRVHSLIDKLQRRFLLLDGKSEEHTKMHDIVRDVAIQMASRDPHRFLIRCDAEKTGWPKIYDHYTTISLIPINIDEIPVGLDCPKLELLHLEGERYSENSMDIMCKGMKELKVLALVDMGGISALPRSLGLLKSLRTLSLNGCYDLIDISDAIGRLENLEILSFRKCSRILELPKEIGLLKHLRLLDITDCDRLEKIPHGLLSSLSSLEELYMENSFRKWEQSATESEDKRMASLVEVMSLSNHLKVLVIEIPDFNFFPKDFYLTSRATIRFHISNRIHGELFGGQSSTGCYAFENKLEIFRSDATEFMEIQIVRVLFKKCEDLILGRIKNLKYVLNELDQEGLQHLKVLRIQDCPEIEYLVNGASWTQQTAFPLIQSILLVSMPKLKAICHDQLPQSSFINLRSLELLYCPVLKYVFSLSVASNLVQLQSLSVAICPQMKEIVSKEGREHETASDIVAFPKLTKLTFEDLSDEFVGFYEANNEVTDGSKDQNVVGTSYDEHQPSRSFERAVFPSKCILWLQNLEEVKLREANVDVFFDLKGHMVRDGQAVPAFSHLQNLYIWDSTCQHLWKNIPRGFQGFQNLRYFKIGGADDLQYVFPHSIARLLVNLEELHRGTATKWKLYLPSLESLCPDASTSLWSAAKIMLVQDCDKLKTLASVIPQIKKLEKDSTAHHEDEDEGISSGSCGCTPYSCGPMTKPTSRRNIVQILPRPVNQEVAPTNLDQDSNDYDNLERLSVQYCESLEVVFQLKGPKAVESHNVQAFNKLCYLLLDKLPSLMHFAIFVLVNCSQAPSQFKDLKVGNCEKIEHVIAEADTECADQEITFPRLNSMTLEDLPNLICFSTEAYTLKLPSLMELKVIKCPDLRTFASKVVNTHSVIQVHTELGKSEWMGDLNSTIGNIHEKRETQRSAELSSVLKVEFCSEEFYDDVHTE</sequence>
<dbReference type="InterPro" id="IPR032675">
    <property type="entry name" value="LRR_dom_sf"/>
</dbReference>
<keyword evidence="2" id="KW-0433">Leucine-rich repeat</keyword>
<comment type="similarity">
    <text evidence="1">Belongs to the disease resistance NB-LRR family.</text>
</comment>
<dbReference type="FunFam" id="3.40.50.300:FF:001091">
    <property type="entry name" value="Probable disease resistance protein At1g61300"/>
    <property type="match status" value="1"/>
</dbReference>
<dbReference type="AlphaFoldDB" id="A0A6J5VDT6"/>
<dbReference type="InterPro" id="IPR036388">
    <property type="entry name" value="WH-like_DNA-bd_sf"/>
</dbReference>
<reference evidence="9 10" key="1">
    <citation type="submission" date="2020-05" db="EMBL/GenBank/DDBJ databases">
        <authorList>
            <person name="Campoy J."/>
            <person name="Schneeberger K."/>
            <person name="Spophaly S."/>
        </authorList>
    </citation>
    <scope>NUCLEOTIDE SEQUENCE [LARGE SCALE GENOMIC DNA]</scope>
    <source>
        <strain evidence="9">PruArmRojPasFocal</strain>
    </source>
</reference>
<dbReference type="InterPro" id="IPR057135">
    <property type="entry name" value="At4g27190-like_LRR"/>
</dbReference>
<evidence type="ECO:0000259" key="7">
    <source>
        <dbReference type="Pfam" id="PF00931"/>
    </source>
</evidence>
<evidence type="ECO:0000256" key="1">
    <source>
        <dbReference type="ARBA" id="ARBA00008894"/>
    </source>
</evidence>
<evidence type="ECO:0000259" key="8">
    <source>
        <dbReference type="Pfam" id="PF23247"/>
    </source>
</evidence>
<dbReference type="GO" id="GO:0005524">
    <property type="term" value="F:ATP binding"/>
    <property type="evidence" value="ECO:0007669"/>
    <property type="project" value="UniProtKB-KW"/>
</dbReference>